<proteinExistence type="predicted"/>
<sequence>MHDQPPDADVDILDFNGEPNVVILIEQEKAFLAISFVLSLAVKKCMKSSETVQPFKIGIRSLRSILLAYKGQYAPTFRAIVEALNCNKTNRKKIKAKIPTGLIDLAILIRQR</sequence>
<dbReference type="Proteomes" id="UP000887565">
    <property type="component" value="Unplaced"/>
</dbReference>
<evidence type="ECO:0000313" key="2">
    <source>
        <dbReference type="WBParaSite" id="nRc.2.0.1.t48017-RA"/>
    </source>
</evidence>
<dbReference type="AlphaFoldDB" id="A0A915LB00"/>
<reference evidence="2" key="1">
    <citation type="submission" date="2022-11" db="UniProtKB">
        <authorList>
            <consortium name="WormBaseParasite"/>
        </authorList>
    </citation>
    <scope>IDENTIFICATION</scope>
</reference>
<name>A0A915LB00_ROMCU</name>
<keyword evidence="1" id="KW-1185">Reference proteome</keyword>
<protein>
    <submittedName>
        <fullName evidence="2">Uncharacterized protein</fullName>
    </submittedName>
</protein>
<evidence type="ECO:0000313" key="1">
    <source>
        <dbReference type="Proteomes" id="UP000887565"/>
    </source>
</evidence>
<accession>A0A915LB00</accession>
<dbReference type="WBParaSite" id="nRc.2.0.1.t48017-RA">
    <property type="protein sequence ID" value="nRc.2.0.1.t48017-RA"/>
    <property type="gene ID" value="nRc.2.0.1.g48017"/>
</dbReference>
<organism evidence="1 2">
    <name type="scientific">Romanomermis culicivorax</name>
    <name type="common">Nematode worm</name>
    <dbReference type="NCBI Taxonomy" id="13658"/>
    <lineage>
        <taxon>Eukaryota</taxon>
        <taxon>Metazoa</taxon>
        <taxon>Ecdysozoa</taxon>
        <taxon>Nematoda</taxon>
        <taxon>Enoplea</taxon>
        <taxon>Dorylaimia</taxon>
        <taxon>Mermithida</taxon>
        <taxon>Mermithoidea</taxon>
        <taxon>Mermithidae</taxon>
        <taxon>Romanomermis</taxon>
    </lineage>
</organism>